<dbReference type="AlphaFoldDB" id="A0A1A8CQW9"/>
<protein>
    <submittedName>
        <fullName evidence="1">Uncharacterized protein</fullName>
    </submittedName>
</protein>
<accession>A0A1A8CQW9</accession>
<gene>
    <name evidence="1" type="primary">Nfu_g_1_004191</name>
</gene>
<sequence>MCSIFFTPSFLWTSQFKRNIAGWHVLPQATPWTRPWLILAGVYRSLSGDGSTSSRAALQTPEEERRMKERCHFCQDKEACLPTSAPNVTWLSALRSCMHCLQHTNTHFVVPINFQMTIIVRACFCVMDLDVSFFEYLTLHKKEKTKYIFCSYVTRALTIHPQKSSSGHNTQKVKTQKMI</sequence>
<organism evidence="1">
    <name type="scientific">Nothobranchius kadleci</name>
    <name type="common">African annual killifish</name>
    <dbReference type="NCBI Taxonomy" id="1051664"/>
    <lineage>
        <taxon>Eukaryota</taxon>
        <taxon>Metazoa</taxon>
        <taxon>Chordata</taxon>
        <taxon>Craniata</taxon>
        <taxon>Vertebrata</taxon>
        <taxon>Euteleostomi</taxon>
        <taxon>Actinopterygii</taxon>
        <taxon>Neopterygii</taxon>
        <taxon>Teleostei</taxon>
        <taxon>Neoteleostei</taxon>
        <taxon>Acanthomorphata</taxon>
        <taxon>Ovalentaria</taxon>
        <taxon>Atherinomorphae</taxon>
        <taxon>Cyprinodontiformes</taxon>
        <taxon>Nothobranchiidae</taxon>
        <taxon>Nothobranchius</taxon>
    </lineage>
</organism>
<dbReference type="EMBL" id="HADZ01017175">
    <property type="protein sequence ID" value="SBP81116.1"/>
    <property type="molecule type" value="Transcribed_RNA"/>
</dbReference>
<proteinExistence type="predicted"/>
<name>A0A1A8CQW9_NOTKA</name>
<evidence type="ECO:0000313" key="1">
    <source>
        <dbReference type="EMBL" id="SBP81116.1"/>
    </source>
</evidence>
<reference evidence="1" key="1">
    <citation type="submission" date="2016-05" db="EMBL/GenBank/DDBJ databases">
        <authorList>
            <person name="Lavstsen T."/>
            <person name="Jespersen J.S."/>
        </authorList>
    </citation>
    <scope>NUCLEOTIDE SEQUENCE</scope>
    <source>
        <tissue evidence="1">Brain</tissue>
    </source>
</reference>
<reference evidence="1" key="2">
    <citation type="submission" date="2016-06" db="EMBL/GenBank/DDBJ databases">
        <title>The genome of a short-lived fish provides insights into sex chromosome evolution and the genetic control of aging.</title>
        <authorList>
            <person name="Reichwald K."/>
            <person name="Felder M."/>
            <person name="Petzold A."/>
            <person name="Koch P."/>
            <person name="Groth M."/>
            <person name="Platzer M."/>
        </authorList>
    </citation>
    <scope>NUCLEOTIDE SEQUENCE</scope>
    <source>
        <tissue evidence="1">Brain</tissue>
    </source>
</reference>